<dbReference type="AlphaFoldDB" id="A0A3M2KSP9"/>
<comment type="similarity">
    <text evidence="2 11">Belongs to the HsdR family.</text>
</comment>
<evidence type="ECO:0000256" key="11">
    <source>
        <dbReference type="RuleBase" id="RU364115"/>
    </source>
</evidence>
<dbReference type="Pfam" id="PF22679">
    <property type="entry name" value="T1R_D3-like"/>
    <property type="match status" value="1"/>
</dbReference>
<dbReference type="InterPro" id="IPR051268">
    <property type="entry name" value="Type-I_R_enzyme_R_subunit"/>
</dbReference>
<keyword evidence="5 11" id="KW-0547">Nucleotide-binding</keyword>
<proteinExistence type="inferred from homology"/>
<dbReference type="Gene3D" id="3.90.1570.50">
    <property type="match status" value="1"/>
</dbReference>
<dbReference type="InterPro" id="IPR055180">
    <property type="entry name" value="HsdR_RecA-like_helicase_dom_2"/>
</dbReference>
<keyword evidence="8 11" id="KW-0378">Hydrolase</keyword>
<dbReference type="Pfam" id="PF04313">
    <property type="entry name" value="HSDR_N"/>
    <property type="match status" value="1"/>
</dbReference>
<keyword evidence="14" id="KW-1185">Reference proteome</keyword>
<dbReference type="EC" id="3.1.21.3" evidence="11"/>
<sequence>MAKGIREREFQNLMIQWSLPMGWNFTAGRALPRNTTQTVITSQLRDAIVRLNPGVIDGFDVDAVVEEIVATVNAVEGGLVRANEQVLHILRGLKEFRDADGVWHALKVIDFEQPADPERNTLVVSDEVTITVPGKTSRRFDLVCWVNGLPLVVVEVKSPTAKSGWADAAREINNVYAPEYPWFFTPNVFAVASDGLKLRFGAAGAPTNLWQPFRSTADDENLSGQADVRRSVELLMNPAVVLDMLANFALFDTSGGGVDIKYLPRYPQMEAAHLIHKRVLEGGSKGLIWHHQGSGKTLLMVFAASLLLADTRTESPTIILLSDRTQLVRQTSGVFTSAMGDAYFHQPATSQELRSLLGDDVRGVISTTVHKFADAGENLSTRSNIIVMVDEAHRTQSRRSKSLAGQMRAALPRAKFFGMTGTPVRNLATDTFALFGEETDPGRVLHRYSVSRSLLDEATVPVMLDPHPVSFEMNDQELQDQFDQFADEFDLDDPDREALSRKFGRLTSVFANPDRIQAVCQDIVDHYLAGAYRNGLKAQVVAYNRELAVAYTDKINELLAGFETSQVLAAVGKHDRITAEVNISVSDSKDEDPAMRPFRLSETDEEEQKRRFLAPDDPLCFLVVTAKLMTGFDAPNEGVLYLDKPLKAHSLFQTITRPNRTWVSPNGFVKTAGVVVDYIGLAAEVQRAVADPTPAAADEGGGFITDVSELVAEFRTTFACIEDLLADVDGLDLTVHGYESVRAVNGFLDANPGAAEVFTKNYQLLARLYPYINTDKRIAKYQDGFGLFGSVYTTLLKKSSDEERKERLSELGPMVLEIINAHVHSFSVVAAQEEPLVLDAQGIAILKELLALVRRNPGRGDSGDKTPPSAAEILNHIKAALDEGVEPGSAKYTALAERIRLLRDRIIQNSHDALEFLSEALRIARAIVNAQRHPDEAVVLDEDHVGVLTRIIHDHAPTGLTVTERNLAEEIDRVVTNTLARSWDNSDARNRGARRAAAAVFRRYMLKPVGEPYDSTVAYIEAHYLVD</sequence>
<dbReference type="SUPFAM" id="SSF52540">
    <property type="entry name" value="P-loop containing nucleoside triphosphate hydrolases"/>
    <property type="match status" value="1"/>
</dbReference>
<reference evidence="13 14" key="1">
    <citation type="submission" date="2018-10" db="EMBL/GenBank/DDBJ databases">
        <title>Isolation from cow dung.</title>
        <authorList>
            <person name="Ling L."/>
        </authorList>
    </citation>
    <scope>NUCLEOTIDE SEQUENCE [LARGE SCALE GENOMIC DNA]</scope>
    <source>
        <strain evidence="13 14">NEAU-LL90</strain>
    </source>
</reference>
<dbReference type="InterPro" id="IPR007409">
    <property type="entry name" value="Restrct_endonuc_type1_HsdR_N"/>
</dbReference>
<evidence type="ECO:0000256" key="5">
    <source>
        <dbReference type="ARBA" id="ARBA00022741"/>
    </source>
</evidence>
<evidence type="ECO:0000256" key="10">
    <source>
        <dbReference type="ARBA" id="ARBA00023125"/>
    </source>
</evidence>
<dbReference type="InterPro" id="IPR027417">
    <property type="entry name" value="P-loop_NTPase"/>
</dbReference>
<name>A0A3M2KSP9_9NOCA</name>
<dbReference type="EMBL" id="RFFH01000021">
    <property type="protein sequence ID" value="RMI28459.1"/>
    <property type="molecule type" value="Genomic_DNA"/>
</dbReference>
<dbReference type="Proteomes" id="UP000279275">
    <property type="component" value="Unassembled WGS sequence"/>
</dbReference>
<dbReference type="CDD" id="cd22332">
    <property type="entry name" value="HsdR_N"/>
    <property type="match status" value="1"/>
</dbReference>
<dbReference type="OrthoDB" id="9758243at2"/>
<dbReference type="GO" id="GO:0009307">
    <property type="term" value="P:DNA restriction-modification system"/>
    <property type="evidence" value="ECO:0007669"/>
    <property type="project" value="UniProtKB-KW"/>
</dbReference>
<dbReference type="InterPro" id="IPR040980">
    <property type="entry name" value="SWI2_SNF2"/>
</dbReference>
<evidence type="ECO:0000313" key="13">
    <source>
        <dbReference type="EMBL" id="RMI28459.1"/>
    </source>
</evidence>
<dbReference type="NCBIfam" id="TIGR00348">
    <property type="entry name" value="hsdR"/>
    <property type="match status" value="1"/>
</dbReference>
<evidence type="ECO:0000256" key="2">
    <source>
        <dbReference type="ARBA" id="ARBA00008598"/>
    </source>
</evidence>
<dbReference type="GO" id="GO:0005524">
    <property type="term" value="F:ATP binding"/>
    <property type="evidence" value="ECO:0007669"/>
    <property type="project" value="UniProtKB-KW"/>
</dbReference>
<evidence type="ECO:0000256" key="3">
    <source>
        <dbReference type="ARBA" id="ARBA00011296"/>
    </source>
</evidence>
<dbReference type="RefSeq" id="WP_122191532.1">
    <property type="nucleotide sequence ID" value="NZ_RFFH01000021.1"/>
</dbReference>
<evidence type="ECO:0000313" key="14">
    <source>
        <dbReference type="Proteomes" id="UP000279275"/>
    </source>
</evidence>
<comment type="catalytic activity">
    <reaction evidence="1 11">
        <text>Endonucleolytic cleavage of DNA to give random double-stranded fragments with terminal 5'-phosphates, ATP is simultaneously hydrolyzed.</text>
        <dbReference type="EC" id="3.1.21.3"/>
    </reaction>
</comment>
<dbReference type="InterPro" id="IPR014001">
    <property type="entry name" value="Helicase_ATP-bd"/>
</dbReference>
<keyword evidence="7 13" id="KW-0255">Endonuclease</keyword>
<dbReference type="InterPro" id="IPR004473">
    <property type="entry name" value="Restrct_endonuc_typeI_HsdR"/>
</dbReference>
<dbReference type="SMART" id="SM00487">
    <property type="entry name" value="DEXDc"/>
    <property type="match status" value="1"/>
</dbReference>
<dbReference type="PROSITE" id="PS51192">
    <property type="entry name" value="HELICASE_ATP_BIND_1"/>
    <property type="match status" value="1"/>
</dbReference>
<evidence type="ECO:0000256" key="6">
    <source>
        <dbReference type="ARBA" id="ARBA00022747"/>
    </source>
</evidence>
<dbReference type="GO" id="GO:0003677">
    <property type="term" value="F:DNA binding"/>
    <property type="evidence" value="ECO:0007669"/>
    <property type="project" value="UniProtKB-KW"/>
</dbReference>
<dbReference type="Gene3D" id="3.40.50.300">
    <property type="entry name" value="P-loop containing nucleotide triphosphate hydrolases"/>
    <property type="match status" value="2"/>
</dbReference>
<evidence type="ECO:0000259" key="12">
    <source>
        <dbReference type="PROSITE" id="PS51192"/>
    </source>
</evidence>
<dbReference type="PANTHER" id="PTHR30195">
    <property type="entry name" value="TYPE I SITE-SPECIFIC DEOXYRIBONUCLEASE PROTEIN SUBUNIT M AND R"/>
    <property type="match status" value="1"/>
</dbReference>
<gene>
    <name evidence="13" type="ORF">EBN03_30005</name>
</gene>
<dbReference type="Pfam" id="PF18766">
    <property type="entry name" value="SWI2_SNF2"/>
    <property type="match status" value="1"/>
</dbReference>
<accession>A0A3M2KSP9</accession>
<comment type="caution">
    <text evidence="13">The sequence shown here is derived from an EMBL/GenBank/DDBJ whole genome shotgun (WGS) entry which is preliminary data.</text>
</comment>
<dbReference type="GO" id="GO:0009035">
    <property type="term" value="F:type I site-specific deoxyribonuclease activity"/>
    <property type="evidence" value="ECO:0007669"/>
    <property type="project" value="UniProtKB-EC"/>
</dbReference>
<evidence type="ECO:0000256" key="8">
    <source>
        <dbReference type="ARBA" id="ARBA00022801"/>
    </source>
</evidence>
<dbReference type="PANTHER" id="PTHR30195:SF15">
    <property type="entry name" value="TYPE I RESTRICTION ENZYME HINDI ENDONUCLEASE SUBUNIT"/>
    <property type="match status" value="1"/>
</dbReference>
<comment type="function">
    <text evidence="11">Subunit R is required for both nuclease and ATPase activities, but not for modification.</text>
</comment>
<keyword evidence="6 11" id="KW-0680">Restriction system</keyword>
<evidence type="ECO:0000256" key="4">
    <source>
        <dbReference type="ARBA" id="ARBA00022722"/>
    </source>
</evidence>
<organism evidence="13 14">
    <name type="scientific">Nocardia stercoris</name>
    <dbReference type="NCBI Taxonomy" id="2483361"/>
    <lineage>
        <taxon>Bacteria</taxon>
        <taxon>Bacillati</taxon>
        <taxon>Actinomycetota</taxon>
        <taxon>Actinomycetes</taxon>
        <taxon>Mycobacteriales</taxon>
        <taxon>Nocardiaceae</taxon>
        <taxon>Nocardia</taxon>
    </lineage>
</organism>
<keyword evidence="9 11" id="KW-0067">ATP-binding</keyword>
<feature type="domain" description="Helicase ATP-binding" evidence="12">
    <location>
        <begin position="277"/>
        <end position="441"/>
    </location>
</feature>
<evidence type="ECO:0000256" key="7">
    <source>
        <dbReference type="ARBA" id="ARBA00022759"/>
    </source>
</evidence>
<protein>
    <recommendedName>
        <fullName evidence="11">Type I restriction enzyme endonuclease subunit</fullName>
        <shortName evidence="11">R protein</shortName>
        <ecNumber evidence="11">3.1.21.3</ecNumber>
    </recommendedName>
</protein>
<keyword evidence="4" id="KW-0540">Nuclease</keyword>
<keyword evidence="10 11" id="KW-0238">DNA-binding</keyword>
<evidence type="ECO:0000256" key="1">
    <source>
        <dbReference type="ARBA" id="ARBA00000851"/>
    </source>
</evidence>
<comment type="subunit">
    <text evidence="3 11">The type I restriction/modification system is composed of three polypeptides R, M and S.</text>
</comment>
<evidence type="ECO:0000256" key="9">
    <source>
        <dbReference type="ARBA" id="ARBA00022840"/>
    </source>
</evidence>